<dbReference type="InterPro" id="IPR014718">
    <property type="entry name" value="GH-type_carb-bd"/>
</dbReference>
<keyword evidence="5" id="KW-0574">Periplasm</keyword>
<accession>A0A411YZS7</accession>
<dbReference type="SUPFAM" id="SSF81296">
    <property type="entry name" value="E set domains"/>
    <property type="match status" value="1"/>
</dbReference>
<dbReference type="InterPro" id="IPR013783">
    <property type="entry name" value="Ig-like_fold"/>
</dbReference>
<reference evidence="7 8" key="1">
    <citation type="submission" date="2018-08" db="EMBL/GenBank/DDBJ databases">
        <title>Flavobacterium tibetense sp. nov., isolated from a wetland YonghuCo on Tibetan Plateau.</title>
        <authorList>
            <person name="Phurbu D."/>
            <person name="Lu H."/>
            <person name="Xing P."/>
        </authorList>
    </citation>
    <scope>NUCLEOTIDE SEQUENCE [LARGE SCALE GENOMIC DNA]</scope>
    <source>
        <strain evidence="7 8">DJC</strain>
    </source>
</reference>
<organism evidence="7 8">
    <name type="scientific">Pseudotabrizicola alkalilacus</name>
    <dbReference type="NCBI Taxonomy" id="2305252"/>
    <lineage>
        <taxon>Bacteria</taxon>
        <taxon>Pseudomonadati</taxon>
        <taxon>Pseudomonadota</taxon>
        <taxon>Alphaproteobacteria</taxon>
        <taxon>Rhodobacterales</taxon>
        <taxon>Paracoccaceae</taxon>
        <taxon>Pseudotabrizicola</taxon>
    </lineage>
</organism>
<dbReference type="InterPro" id="IPR011013">
    <property type="entry name" value="Gal_mutarotase_sf_dom"/>
</dbReference>
<dbReference type="OrthoDB" id="9777817at2"/>
<name>A0A411YZS7_9RHOB</name>
<dbReference type="InterPro" id="IPR014756">
    <property type="entry name" value="Ig_E-set"/>
</dbReference>
<evidence type="ECO:0000256" key="1">
    <source>
        <dbReference type="ARBA" id="ARBA00004418"/>
    </source>
</evidence>
<dbReference type="GO" id="GO:0030288">
    <property type="term" value="C:outer membrane-bounded periplasmic space"/>
    <property type="evidence" value="ECO:0007669"/>
    <property type="project" value="TreeGrafter"/>
</dbReference>
<keyword evidence="8" id="KW-1185">Reference proteome</keyword>
<evidence type="ECO:0000313" key="7">
    <source>
        <dbReference type="EMBL" id="RGP36298.1"/>
    </source>
</evidence>
<evidence type="ECO:0000313" key="8">
    <source>
        <dbReference type="Proteomes" id="UP000284547"/>
    </source>
</evidence>
<sequence length="533" mass="58939">MPDTPGLPILLQRRSFLGLLGTVALLQCSTSLSGIANAQTATDAVAPGEPFDFDRLSGAMRELAAAPHVAPARAEGFFSDFSYDDYQAVQFNPRQARWSGTEAGFHVHAFHLGWLFAEPVTMFEVAGGVARPMVFTTDDFRYYDRIRDRVPPHEPLPGVAGFRLNAPLNRADLFDEVVAFLGASYFRAVGRDTGYGLSARGLAINTGLGKPEEFPRFSKFWLETPAPFAREVVVYAALESESCTGAYRFVIRPGTNTEMDVTARLFFRTEVDQIGIAPLTSMYLFSEKSRTQFDDFRPSVHDSDGLAVHRRDGDRNWRPLNNPSRLSESWFAEESPLAFGLMQRDRDFENYQDAVSHYERRPSLLVEPMGEWGKGAVRLVEIPTPLEVNDNIVAFWVPEAKPVPGEMLEYSYRLLWGALPVDPAADVAYVKETRAGVGGVSGVENTDGTRKFVVDFAGGLLSRLPADAEVKGVVTIIGGEIVVQTLSKVDANGVWRLVMDVRPVGGKTVELVAHVAGYGRKLTENWLYQWLSA</sequence>
<dbReference type="PANTHER" id="PTHR30504">
    <property type="entry name" value="GLUCANS BIOSYNTHESIS PROTEIN"/>
    <property type="match status" value="1"/>
</dbReference>
<dbReference type="PANTHER" id="PTHR30504:SF4">
    <property type="entry name" value="GLUCANS BIOSYNTHESIS PROTEIN G"/>
    <property type="match status" value="1"/>
</dbReference>
<feature type="domain" description="Glucan biosynthesis periplasmic MdoG C-terminal" evidence="6">
    <location>
        <begin position="51"/>
        <end position="530"/>
    </location>
</feature>
<dbReference type="Gene3D" id="2.70.98.10">
    <property type="match status" value="1"/>
</dbReference>
<dbReference type="InterPro" id="IPR014438">
    <property type="entry name" value="Glucan_biosyn_MdoG/MdoD"/>
</dbReference>
<gene>
    <name evidence="7" type="ORF">D1012_16065</name>
</gene>
<dbReference type="Gene3D" id="2.60.40.10">
    <property type="entry name" value="Immunoglobulins"/>
    <property type="match status" value="1"/>
</dbReference>
<dbReference type="GO" id="GO:0003824">
    <property type="term" value="F:catalytic activity"/>
    <property type="evidence" value="ECO:0007669"/>
    <property type="project" value="InterPro"/>
</dbReference>
<evidence type="ECO:0000256" key="2">
    <source>
        <dbReference type="ARBA" id="ARBA00005001"/>
    </source>
</evidence>
<dbReference type="SUPFAM" id="SSF74650">
    <property type="entry name" value="Galactose mutarotase-like"/>
    <property type="match status" value="1"/>
</dbReference>
<dbReference type="InterPro" id="IPR006311">
    <property type="entry name" value="TAT_signal"/>
</dbReference>
<protein>
    <recommendedName>
        <fullName evidence="4">Glucans biosynthesis protein G</fullName>
    </recommendedName>
</protein>
<comment type="caution">
    <text evidence="7">The sequence shown here is derived from an EMBL/GenBank/DDBJ whole genome shotgun (WGS) entry which is preliminary data.</text>
</comment>
<evidence type="ECO:0000256" key="3">
    <source>
        <dbReference type="ARBA" id="ARBA00009284"/>
    </source>
</evidence>
<dbReference type="PROSITE" id="PS51318">
    <property type="entry name" value="TAT"/>
    <property type="match status" value="1"/>
</dbReference>
<evidence type="ECO:0000256" key="5">
    <source>
        <dbReference type="ARBA" id="ARBA00022764"/>
    </source>
</evidence>
<comment type="subcellular location">
    <subcellularLocation>
        <location evidence="1">Periplasm</location>
    </subcellularLocation>
</comment>
<comment type="similarity">
    <text evidence="3">Belongs to the OpgD/OpgG family.</text>
</comment>
<dbReference type="InterPro" id="IPR007444">
    <property type="entry name" value="Glucan_biosyn_MdoG_C"/>
</dbReference>
<dbReference type="Pfam" id="PF04349">
    <property type="entry name" value="MdoG"/>
    <property type="match status" value="1"/>
</dbReference>
<dbReference type="PIRSF" id="PIRSF006281">
    <property type="entry name" value="MdoG"/>
    <property type="match status" value="1"/>
</dbReference>
<evidence type="ECO:0000259" key="6">
    <source>
        <dbReference type="Pfam" id="PF04349"/>
    </source>
</evidence>
<dbReference type="EMBL" id="QWEY01000009">
    <property type="protein sequence ID" value="RGP36298.1"/>
    <property type="molecule type" value="Genomic_DNA"/>
</dbReference>
<evidence type="ECO:0000256" key="4">
    <source>
        <dbReference type="ARBA" id="ARBA00015376"/>
    </source>
</evidence>
<dbReference type="RefSeq" id="WP_118154497.1">
    <property type="nucleotide sequence ID" value="NZ_QWEY01000009.1"/>
</dbReference>
<dbReference type="GO" id="GO:0051274">
    <property type="term" value="P:beta-glucan biosynthetic process"/>
    <property type="evidence" value="ECO:0007669"/>
    <property type="project" value="TreeGrafter"/>
</dbReference>
<proteinExistence type="inferred from homology"/>
<dbReference type="UniPathway" id="UPA00637"/>
<dbReference type="GO" id="GO:0030246">
    <property type="term" value="F:carbohydrate binding"/>
    <property type="evidence" value="ECO:0007669"/>
    <property type="project" value="InterPro"/>
</dbReference>
<dbReference type="AlphaFoldDB" id="A0A411YZS7"/>
<dbReference type="Proteomes" id="UP000284547">
    <property type="component" value="Unassembled WGS sequence"/>
</dbReference>
<comment type="pathway">
    <text evidence="2">Glycan metabolism; osmoregulated periplasmic glucan (OPG) biosynthesis.</text>
</comment>